<gene>
    <name evidence="7" type="ORF">CLPU_1c01920</name>
</gene>
<reference evidence="8" key="1">
    <citation type="submission" date="2015-07" db="EMBL/GenBank/DDBJ databases">
        <title>Draft genome sequence of the purine-degrading Gottschalkia purinilyticum DSM 1384 (formerly Clostridium purinilyticum).</title>
        <authorList>
            <person name="Poehlein A."/>
            <person name="Schiel-Bengelsdorf B."/>
            <person name="Bengelsdorf F.R."/>
            <person name="Daniel R."/>
            <person name="Duerre P."/>
        </authorList>
    </citation>
    <scope>NUCLEOTIDE SEQUENCE [LARGE SCALE GENOMIC DNA]</scope>
    <source>
        <strain evidence="8">DSM 1384</strain>
    </source>
</reference>
<dbReference type="Pfam" id="PF02653">
    <property type="entry name" value="BPD_transp_2"/>
    <property type="match status" value="1"/>
</dbReference>
<dbReference type="GO" id="GO:0015658">
    <property type="term" value="F:branched-chain amino acid transmembrane transporter activity"/>
    <property type="evidence" value="ECO:0007669"/>
    <property type="project" value="InterPro"/>
</dbReference>
<evidence type="ECO:0000256" key="4">
    <source>
        <dbReference type="ARBA" id="ARBA00022989"/>
    </source>
</evidence>
<dbReference type="PANTHER" id="PTHR30482:SF10">
    <property type="entry name" value="HIGH-AFFINITY BRANCHED-CHAIN AMINO ACID TRANSPORT PROTEIN BRAE"/>
    <property type="match status" value="1"/>
</dbReference>
<feature type="transmembrane region" description="Helical" evidence="6">
    <location>
        <begin position="202"/>
        <end position="224"/>
    </location>
</feature>
<feature type="transmembrane region" description="Helical" evidence="6">
    <location>
        <begin position="244"/>
        <end position="268"/>
    </location>
</feature>
<dbReference type="InterPro" id="IPR001851">
    <property type="entry name" value="ABC_transp_permease"/>
</dbReference>
<dbReference type="EMBL" id="LGSS01000001">
    <property type="protein sequence ID" value="KNF10027.1"/>
    <property type="molecule type" value="Genomic_DNA"/>
</dbReference>
<feature type="transmembrane region" description="Helical" evidence="6">
    <location>
        <begin position="280"/>
        <end position="299"/>
    </location>
</feature>
<dbReference type="InterPro" id="IPR043428">
    <property type="entry name" value="LivM-like"/>
</dbReference>
<keyword evidence="5 6" id="KW-0472">Membrane</keyword>
<sequence>MNQKLKHYGINFGIILILYFILFGAINSGVINGYHEGIIIMAGINIILAVSLNLTTGFLGELTLGHAGFMAIGAYTAALASMNMELPSVMQLIVSIIIGGLVAAIFGFLIGMPALRLRGDYLGIITLGFGEMIRVIITNLEITGGAVGLKGIALLSDFTNVYWVTILTIVIIFMFINSRHGRSVIAIRENEIAAEAVGVPTAFYKIFTFAMSAFFAGIAGGLFAHYQTVLDPKKFDFMFSIEMLVMVVLGGMGSITGAIVSAIFLTLLPELLRDFSDYRLLIYAILLIITMLFKPSGLFGTKEFSIHQLIKGRKQSAKGKIEAGGSE</sequence>
<comment type="subcellular location">
    <subcellularLocation>
        <location evidence="1">Cell membrane</location>
        <topology evidence="1">Multi-pass membrane protein</topology>
    </subcellularLocation>
</comment>
<dbReference type="CDD" id="cd06581">
    <property type="entry name" value="TM_PBP1_LivM_like"/>
    <property type="match status" value="1"/>
</dbReference>
<dbReference type="PATRIC" id="fig|1503.3.peg.1063"/>
<evidence type="ECO:0000256" key="3">
    <source>
        <dbReference type="ARBA" id="ARBA00022692"/>
    </source>
</evidence>
<dbReference type="RefSeq" id="WP_235436074.1">
    <property type="nucleotide sequence ID" value="NZ_LGSS01000001.1"/>
</dbReference>
<evidence type="ECO:0000256" key="2">
    <source>
        <dbReference type="ARBA" id="ARBA00022475"/>
    </source>
</evidence>
<feature type="transmembrane region" description="Helical" evidence="6">
    <location>
        <begin position="121"/>
        <end position="140"/>
    </location>
</feature>
<feature type="transmembrane region" description="Helical" evidence="6">
    <location>
        <begin position="37"/>
        <end position="55"/>
    </location>
</feature>
<evidence type="ECO:0000256" key="6">
    <source>
        <dbReference type="SAM" id="Phobius"/>
    </source>
</evidence>
<keyword evidence="2" id="KW-1003">Cell membrane</keyword>
<evidence type="ECO:0000313" key="8">
    <source>
        <dbReference type="Proteomes" id="UP000037267"/>
    </source>
</evidence>
<evidence type="ECO:0000313" key="7">
    <source>
        <dbReference type="EMBL" id="KNF10027.1"/>
    </source>
</evidence>
<proteinExistence type="predicted"/>
<keyword evidence="3 6" id="KW-0812">Transmembrane</keyword>
<organism evidence="7 8">
    <name type="scientific">Gottschalkia purinilytica</name>
    <name type="common">Clostridium purinilyticum</name>
    <dbReference type="NCBI Taxonomy" id="1503"/>
    <lineage>
        <taxon>Bacteria</taxon>
        <taxon>Bacillati</taxon>
        <taxon>Bacillota</taxon>
        <taxon>Tissierellia</taxon>
        <taxon>Tissierellales</taxon>
        <taxon>Gottschalkiaceae</taxon>
        <taxon>Gottschalkia</taxon>
    </lineage>
</organism>
<feature type="transmembrane region" description="Helical" evidence="6">
    <location>
        <begin position="88"/>
        <end position="109"/>
    </location>
</feature>
<dbReference type="AlphaFoldDB" id="A0A0L0WEW8"/>
<dbReference type="PANTHER" id="PTHR30482">
    <property type="entry name" value="HIGH-AFFINITY BRANCHED-CHAIN AMINO ACID TRANSPORT SYSTEM PERMEASE"/>
    <property type="match status" value="1"/>
</dbReference>
<keyword evidence="8" id="KW-1185">Reference proteome</keyword>
<feature type="transmembrane region" description="Helical" evidence="6">
    <location>
        <begin position="62"/>
        <end position="82"/>
    </location>
</feature>
<protein>
    <submittedName>
        <fullName evidence="7">ABC-type branched-chain amino acid transport system, permease component</fullName>
    </submittedName>
</protein>
<feature type="transmembrane region" description="Helical" evidence="6">
    <location>
        <begin position="160"/>
        <end position="178"/>
    </location>
</feature>
<keyword evidence="4 6" id="KW-1133">Transmembrane helix</keyword>
<feature type="transmembrane region" description="Helical" evidence="6">
    <location>
        <begin position="12"/>
        <end position="31"/>
    </location>
</feature>
<accession>A0A0L0WEW8</accession>
<dbReference type="Proteomes" id="UP000037267">
    <property type="component" value="Unassembled WGS sequence"/>
</dbReference>
<dbReference type="STRING" id="1503.CLPU_1c01920"/>
<evidence type="ECO:0000256" key="1">
    <source>
        <dbReference type="ARBA" id="ARBA00004651"/>
    </source>
</evidence>
<evidence type="ECO:0000256" key="5">
    <source>
        <dbReference type="ARBA" id="ARBA00023136"/>
    </source>
</evidence>
<name>A0A0L0WEW8_GOTPU</name>
<dbReference type="GO" id="GO:0005886">
    <property type="term" value="C:plasma membrane"/>
    <property type="evidence" value="ECO:0007669"/>
    <property type="project" value="UniProtKB-SubCell"/>
</dbReference>
<comment type="caution">
    <text evidence="7">The sequence shown here is derived from an EMBL/GenBank/DDBJ whole genome shotgun (WGS) entry which is preliminary data.</text>
</comment>